<dbReference type="RefSeq" id="XP_027088789.1">
    <property type="nucleotide sequence ID" value="XM_027232988.1"/>
</dbReference>
<reference evidence="6 7" key="2">
    <citation type="submission" date="2025-04" db="UniProtKB">
        <authorList>
            <consortium name="RefSeq"/>
        </authorList>
    </citation>
    <scope>IDENTIFICATION</scope>
    <source>
        <tissue evidence="6 7">Leaves</tissue>
    </source>
</reference>
<evidence type="ECO:0000256" key="1">
    <source>
        <dbReference type="ARBA" id="ARBA00004123"/>
    </source>
</evidence>
<feature type="region of interest" description="Disordered" evidence="4">
    <location>
        <begin position="674"/>
        <end position="762"/>
    </location>
</feature>
<feature type="region of interest" description="Disordered" evidence="4">
    <location>
        <begin position="1"/>
        <end position="68"/>
    </location>
</feature>
<dbReference type="RefSeq" id="XP_027088868.1">
    <property type="nucleotide sequence ID" value="XM_027233067.1"/>
</dbReference>
<dbReference type="AlphaFoldDB" id="A0A6P6UEH8"/>
<dbReference type="Proteomes" id="UP001652660">
    <property type="component" value="Chromosome 1e"/>
</dbReference>
<organism evidence="5 7">
    <name type="scientific">Coffea arabica</name>
    <name type="common">Arabian coffee</name>
    <dbReference type="NCBI Taxonomy" id="13443"/>
    <lineage>
        <taxon>Eukaryota</taxon>
        <taxon>Viridiplantae</taxon>
        <taxon>Streptophyta</taxon>
        <taxon>Embryophyta</taxon>
        <taxon>Tracheophyta</taxon>
        <taxon>Spermatophyta</taxon>
        <taxon>Magnoliopsida</taxon>
        <taxon>eudicotyledons</taxon>
        <taxon>Gunneridae</taxon>
        <taxon>Pentapetalae</taxon>
        <taxon>asterids</taxon>
        <taxon>lamiids</taxon>
        <taxon>Gentianales</taxon>
        <taxon>Rubiaceae</taxon>
        <taxon>Ixoroideae</taxon>
        <taxon>Gardenieae complex</taxon>
        <taxon>Bertiereae - Coffeeae clade</taxon>
        <taxon>Coffeeae</taxon>
        <taxon>Coffea</taxon>
    </lineage>
</organism>
<accession>A0A6P6UEH8</accession>
<dbReference type="GeneID" id="113710123"/>
<sequence length="762" mass="86311">MEFGGARKRGRPDGGAATNGNGGIKKSKQAKISENEALSNDEELERKTMSKKKIAKEHMQQLQRLQEKDPEFYEFLKEHDKELLDFNDEDVDDEAETDVDSEDIEEDAETDEYLMKHVPSVAVEAKSSKNVITTAMVDSWCKSIQENTSLGAVRALMKAYRTACHYGDDSGDDNANQLSIMSSSVFNKIMLFVLSEMDGILRGLLKLPPSGGKKETLLDLMSTRLWKNYNHLVKSYLGNSLHVLNQMTDTKMISFTLRRLRYSSIFLAAYPALLRKYVKVVLHFWGSGGGALPVVSLLFLRDLCLQFGSDCIDDCFKGMYKAYVLNCQSFTATKLQHIQFLGNCFTELLRVDPGAAYQHAFIFIRQLAMILRETTTRTKKNSKLSFKELFRKVYGWKFMNCLELWTGAICAYSSEADLKPLAYPLTQIITATARLVPTAQYFPLRLWCIKMLNRIAASTGTFIPVSLLLLEMLEIKELHRPPTGGVGEAVDFRTMLRVKKSALKTRAFQEMCVFSVIEELTEHLAQWSYSAAFFELSFVPTVQLREFCKSTKVERFRREMRQLIRQIEANCEFTNKKRMSVAILPNDPGAASLLEDEKMKGSSPLSQYATVLRERAQQRNDSVTQSSVIVGERTSIFGSKITDDDEQDDSVNEEGVTAFNSGWLPGSDSTISHAEKVKEKKKRKRSQEEAAFDEDVVEELILSSDEDEDSMSDVQELEDTEEKPVISKRQKMNQQPLAGLSNLSKKKRKSKSKKANKKKGKN</sequence>
<name>A0A6P6UEH8_COFAR</name>
<reference evidence="5" key="1">
    <citation type="journal article" date="2025" name="Foods">
        <title>Unveiling the Microbial Signatures of Arabica Coffee Cherries: Insights into Ripeness Specific Diversity, Functional Traits, and Implications for Quality and Safety.</title>
        <authorList>
            <consortium name="RefSeq"/>
            <person name="Tenea G.N."/>
            <person name="Cifuentes V."/>
            <person name="Reyes P."/>
            <person name="Cevallos-Vallejos M."/>
        </authorList>
    </citation>
    <scope>NUCLEOTIDE SEQUENCE [LARGE SCALE GENOMIC DNA]</scope>
</reference>
<dbReference type="GO" id="GO:0030691">
    <property type="term" value="C:Noc2p-Noc3p complex"/>
    <property type="evidence" value="ECO:0007669"/>
    <property type="project" value="TreeGrafter"/>
</dbReference>
<gene>
    <name evidence="6 7" type="primary">LOC113710123</name>
</gene>
<proteinExistence type="inferred from homology"/>
<dbReference type="PANTHER" id="PTHR12687:SF4">
    <property type="entry name" value="NUCLEOLAR COMPLEX PROTEIN 2 HOMOLOG"/>
    <property type="match status" value="1"/>
</dbReference>
<dbReference type="Pfam" id="PF03715">
    <property type="entry name" value="Noc2"/>
    <property type="match status" value="1"/>
</dbReference>
<evidence type="ECO:0000313" key="6">
    <source>
        <dbReference type="RefSeq" id="XP_027088789.1"/>
    </source>
</evidence>
<comment type="subcellular location">
    <subcellularLocation>
        <location evidence="1">Nucleus</location>
    </subcellularLocation>
</comment>
<evidence type="ECO:0000256" key="4">
    <source>
        <dbReference type="SAM" id="MobiDB-lite"/>
    </source>
</evidence>
<dbReference type="GO" id="GO:0005654">
    <property type="term" value="C:nucleoplasm"/>
    <property type="evidence" value="ECO:0007669"/>
    <property type="project" value="TreeGrafter"/>
</dbReference>
<feature type="compositionally biased region" description="Basic residues" evidence="4">
    <location>
        <begin position="744"/>
        <end position="762"/>
    </location>
</feature>
<dbReference type="PANTHER" id="PTHR12687">
    <property type="entry name" value="NUCLEOLAR COMPLEX 2 AND RAD4-RELATED"/>
    <property type="match status" value="1"/>
</dbReference>
<keyword evidence="3" id="KW-0539">Nucleus</keyword>
<dbReference type="GO" id="GO:0030690">
    <property type="term" value="C:Noc1p-Noc2p complex"/>
    <property type="evidence" value="ECO:0007669"/>
    <property type="project" value="TreeGrafter"/>
</dbReference>
<dbReference type="GO" id="GO:0042273">
    <property type="term" value="P:ribosomal large subunit biogenesis"/>
    <property type="evidence" value="ECO:0007669"/>
    <property type="project" value="TreeGrafter"/>
</dbReference>
<comment type="similarity">
    <text evidence="2">Belongs to the NOC2 family.</text>
</comment>
<keyword evidence="5" id="KW-1185">Reference proteome</keyword>
<evidence type="ECO:0000256" key="3">
    <source>
        <dbReference type="ARBA" id="ARBA00023242"/>
    </source>
</evidence>
<dbReference type="GO" id="GO:0005730">
    <property type="term" value="C:nucleolus"/>
    <property type="evidence" value="ECO:0007669"/>
    <property type="project" value="TreeGrafter"/>
</dbReference>
<protein>
    <submittedName>
        <fullName evidence="6 7">Nucleolar complex protein 2 homolog isoform X1</fullName>
    </submittedName>
</protein>
<feature type="compositionally biased region" description="Basic residues" evidence="4">
    <location>
        <begin position="1"/>
        <end position="10"/>
    </location>
</feature>
<evidence type="ECO:0000256" key="2">
    <source>
        <dbReference type="ARBA" id="ARBA00005907"/>
    </source>
</evidence>
<dbReference type="OrthoDB" id="10266662at2759"/>
<evidence type="ECO:0000313" key="7">
    <source>
        <dbReference type="RefSeq" id="XP_027088868.1"/>
    </source>
</evidence>
<feature type="region of interest" description="Disordered" evidence="4">
    <location>
        <begin position="85"/>
        <end position="108"/>
    </location>
</feature>
<feature type="compositionally biased region" description="Acidic residues" evidence="4">
    <location>
        <begin position="690"/>
        <end position="721"/>
    </location>
</feature>
<dbReference type="InterPro" id="IPR005343">
    <property type="entry name" value="Noc2"/>
</dbReference>
<evidence type="ECO:0000313" key="5">
    <source>
        <dbReference type="Proteomes" id="UP001652660"/>
    </source>
</evidence>